<name>A0A397W016_9GLOM</name>
<dbReference type="AlphaFoldDB" id="A0A397W016"/>
<sequence>MTEVQDVVRSIKNIYLFIEINNGLIVNAKGVRRSNFSAYSLCSPKARKLNMPFVNSLQVTLKFSTKQRDTFLSENHIDHSAVDLEHCYWIFANSANNTLNNESLVKNVCMKIQCSQLKLMVEKEMIKPSNEMVAKVKEALRHDNPYNELMTVFEIYGKFLPKKIILEHKIYRTTCLIVNECHSDLNFKEEQDENEIWVKTCLESDSDSLKIIGWNELYPIYEIFEPLCREIKSILEIIDQPGSFNIKGKHDIETNKPIEHVEGEDDKKIIKPVDFDNDEKIENDHEVETNEPVEHVESDYDKKIIKPDDVDNDEKIENYVERNDNEKKKQSNILLLKISNLQYQVLCQTIKHSVVEIYEPIEHDEIVSEIEKEKKKFDYKDFQAIKELSNISDELNNIKSTYFKTIKNATFLKEYYKDEYDKFIREVENLRNIEVNENVIKFIGIAEDIADGLRHVHAEKTKVIPYSVEYIVLPD</sequence>
<dbReference type="EMBL" id="QKWP01000077">
    <property type="protein sequence ID" value="RIB28094.1"/>
    <property type="molecule type" value="Genomic_DNA"/>
</dbReference>
<organism evidence="1 2">
    <name type="scientific">Gigaspora rosea</name>
    <dbReference type="NCBI Taxonomy" id="44941"/>
    <lineage>
        <taxon>Eukaryota</taxon>
        <taxon>Fungi</taxon>
        <taxon>Fungi incertae sedis</taxon>
        <taxon>Mucoromycota</taxon>
        <taxon>Glomeromycotina</taxon>
        <taxon>Glomeromycetes</taxon>
        <taxon>Diversisporales</taxon>
        <taxon>Gigasporaceae</taxon>
        <taxon>Gigaspora</taxon>
    </lineage>
</organism>
<proteinExistence type="predicted"/>
<dbReference type="OrthoDB" id="2338404at2759"/>
<protein>
    <submittedName>
        <fullName evidence="1">Uncharacterized protein</fullName>
    </submittedName>
</protein>
<gene>
    <name evidence="1" type="ORF">C2G38_2158841</name>
</gene>
<reference evidence="1 2" key="1">
    <citation type="submission" date="2018-06" db="EMBL/GenBank/DDBJ databases">
        <title>Comparative genomics reveals the genomic features of Rhizophagus irregularis, R. cerebriforme, R. diaphanum and Gigaspora rosea, and their symbiotic lifestyle signature.</title>
        <authorList>
            <person name="Morin E."/>
            <person name="San Clemente H."/>
            <person name="Chen E.C.H."/>
            <person name="De La Providencia I."/>
            <person name="Hainaut M."/>
            <person name="Kuo A."/>
            <person name="Kohler A."/>
            <person name="Murat C."/>
            <person name="Tang N."/>
            <person name="Roy S."/>
            <person name="Loubradou J."/>
            <person name="Henrissat B."/>
            <person name="Grigoriev I.V."/>
            <person name="Corradi N."/>
            <person name="Roux C."/>
            <person name="Martin F.M."/>
        </authorList>
    </citation>
    <scope>NUCLEOTIDE SEQUENCE [LARGE SCALE GENOMIC DNA]</scope>
    <source>
        <strain evidence="1 2">DAOM 194757</strain>
    </source>
</reference>
<evidence type="ECO:0000313" key="1">
    <source>
        <dbReference type="EMBL" id="RIB28094.1"/>
    </source>
</evidence>
<accession>A0A397W016</accession>
<evidence type="ECO:0000313" key="2">
    <source>
        <dbReference type="Proteomes" id="UP000266673"/>
    </source>
</evidence>
<keyword evidence="2" id="KW-1185">Reference proteome</keyword>
<dbReference type="Proteomes" id="UP000266673">
    <property type="component" value="Unassembled WGS sequence"/>
</dbReference>
<comment type="caution">
    <text evidence="1">The sequence shown here is derived from an EMBL/GenBank/DDBJ whole genome shotgun (WGS) entry which is preliminary data.</text>
</comment>